<dbReference type="PROSITE" id="PS51415">
    <property type="entry name" value="XYLOSE_ISOMERASE"/>
    <property type="match status" value="1"/>
</dbReference>
<evidence type="ECO:0000256" key="6">
    <source>
        <dbReference type="ARBA" id="ARBA00023277"/>
    </source>
</evidence>
<evidence type="ECO:0000256" key="8">
    <source>
        <dbReference type="RuleBase" id="RU000610"/>
    </source>
</evidence>
<evidence type="ECO:0000256" key="5">
    <source>
        <dbReference type="ARBA" id="ARBA00023235"/>
    </source>
</evidence>
<dbReference type="GO" id="GO:0042732">
    <property type="term" value="P:D-xylose metabolic process"/>
    <property type="evidence" value="ECO:0007669"/>
    <property type="project" value="UniProtKB-KW"/>
</dbReference>
<dbReference type="Gene3D" id="3.20.20.150">
    <property type="entry name" value="Divalent-metal-dependent TIM barrel enzymes"/>
    <property type="match status" value="1"/>
</dbReference>
<dbReference type="GO" id="GO:0009045">
    <property type="term" value="F:xylose isomerase activity"/>
    <property type="evidence" value="ECO:0007669"/>
    <property type="project" value="UniProtKB-EC"/>
</dbReference>
<dbReference type="STRING" id="1798370.A2Z00_01045"/>
<dbReference type="PRINTS" id="PR00688">
    <property type="entry name" value="XYLOSISMRASE"/>
</dbReference>
<evidence type="ECO:0000259" key="9">
    <source>
        <dbReference type="Pfam" id="PF01261"/>
    </source>
</evidence>
<name>A0A1F5ZGS0_9BACT</name>
<evidence type="ECO:0000256" key="7">
    <source>
        <dbReference type="RuleBase" id="RU000609"/>
    </source>
</evidence>
<sequence length="401" mass="44764">MIKRKLSMPFWCVANPVGDPFGPAVMDSITPLDVCDILCDAKEKGLIHFTSTHDDNLVDWDPTKPEDDLNKNSATYKTLRTMKKKMDAVGLQMKMVTCSLHGDPVFRNGGLTNPDPEIRALAAQKVMRTIRIGNFFGAEYLTYWVARDGFECQFAIPWGKCYQYIEQGLNLATRYIKENNFSIKGGTIESKPNEPRGEMFLATTGHALALISRLEDPDFWGVNPEILQHEGMTNLSAINAIGMAVHAKKLPFMHLGNQKPGQFDNDNPTMTGMDGVKELIGVLWMLNKLGWGGHVEFDNHVLRTDTAPGKKNAMEIRKAFIKHNVESYRLAERKADELAGNATLNRLYAAICGKRSALATALDQYDFKAINKAKIPYEKLNMTPVNIAELDLAVNKVLLGE</sequence>
<protein>
    <recommendedName>
        <fullName evidence="7">Xylose isomerase</fullName>
        <ecNumber evidence="7">5.3.1.5</ecNumber>
    </recommendedName>
</protein>
<dbReference type="Proteomes" id="UP000177268">
    <property type="component" value="Unassembled WGS sequence"/>
</dbReference>
<comment type="subunit">
    <text evidence="8">Homotetramer.</text>
</comment>
<dbReference type="InterPro" id="IPR050337">
    <property type="entry name" value="L-rhamnose_isomerase"/>
</dbReference>
<dbReference type="SUPFAM" id="SSF51658">
    <property type="entry name" value="Xylose isomerase-like"/>
    <property type="match status" value="1"/>
</dbReference>
<accession>A0A1F5ZGS0</accession>
<dbReference type="InterPro" id="IPR013022">
    <property type="entry name" value="Xyl_isomerase-like_TIM-brl"/>
</dbReference>
<keyword evidence="3 7" id="KW-0479">Metal-binding</keyword>
<dbReference type="InterPro" id="IPR001998">
    <property type="entry name" value="Xylose_isomerase"/>
</dbReference>
<dbReference type="AlphaFoldDB" id="A0A1F5ZGS0"/>
<keyword evidence="2" id="KW-0963">Cytoplasm</keyword>
<comment type="catalytic activity">
    <reaction evidence="7">
        <text>alpha-D-xylose = alpha-D-xylulofuranose</text>
        <dbReference type="Rhea" id="RHEA:22816"/>
        <dbReference type="ChEBI" id="CHEBI:28518"/>
        <dbReference type="ChEBI" id="CHEBI:188998"/>
        <dbReference type="EC" id="5.3.1.5"/>
    </reaction>
</comment>
<evidence type="ECO:0000256" key="3">
    <source>
        <dbReference type="ARBA" id="ARBA00022723"/>
    </source>
</evidence>
<comment type="similarity">
    <text evidence="7">Belongs to the xylose isomerase family.</text>
</comment>
<comment type="subcellular location">
    <subcellularLocation>
        <location evidence="1 8">Cytoplasm</location>
    </subcellularLocation>
</comment>
<keyword evidence="6 7" id="KW-0119">Carbohydrate metabolism</keyword>
<dbReference type="InterPro" id="IPR036237">
    <property type="entry name" value="Xyl_isomerase-like_sf"/>
</dbReference>
<gene>
    <name evidence="10" type="ORF">A2Z00_01045</name>
</gene>
<keyword evidence="7" id="KW-0859">Xylose metabolism</keyword>
<dbReference type="Pfam" id="PF01261">
    <property type="entry name" value="AP_endonuc_2"/>
    <property type="match status" value="1"/>
</dbReference>
<keyword evidence="4" id="KW-0464">Manganese</keyword>
<evidence type="ECO:0000313" key="11">
    <source>
        <dbReference type="Proteomes" id="UP000177268"/>
    </source>
</evidence>
<dbReference type="PANTHER" id="PTHR30268">
    <property type="entry name" value="L-RHAMNOSE ISOMERASE"/>
    <property type="match status" value="1"/>
</dbReference>
<comment type="caution">
    <text evidence="10">The sequence shown here is derived from an EMBL/GenBank/DDBJ whole genome shotgun (WGS) entry which is preliminary data.</text>
</comment>
<dbReference type="GO" id="GO:0046872">
    <property type="term" value="F:metal ion binding"/>
    <property type="evidence" value="ECO:0007669"/>
    <property type="project" value="UniProtKB-KW"/>
</dbReference>
<evidence type="ECO:0000256" key="4">
    <source>
        <dbReference type="ARBA" id="ARBA00023211"/>
    </source>
</evidence>
<reference evidence="10 11" key="1">
    <citation type="journal article" date="2016" name="Nat. Commun.">
        <title>Thousands of microbial genomes shed light on interconnected biogeochemical processes in an aquifer system.</title>
        <authorList>
            <person name="Anantharaman K."/>
            <person name="Brown C.T."/>
            <person name="Hug L.A."/>
            <person name="Sharon I."/>
            <person name="Castelle C.J."/>
            <person name="Probst A.J."/>
            <person name="Thomas B.C."/>
            <person name="Singh A."/>
            <person name="Wilkins M.J."/>
            <person name="Karaoz U."/>
            <person name="Brodie E.L."/>
            <person name="Williams K.H."/>
            <person name="Hubbard S.S."/>
            <person name="Banfield J.F."/>
        </authorList>
    </citation>
    <scope>NUCLEOTIDE SEQUENCE [LARGE SCALE GENOMIC DNA]</scope>
</reference>
<feature type="domain" description="Xylose isomerase-like TIM barrel" evidence="9">
    <location>
        <begin position="76"/>
        <end position="296"/>
    </location>
</feature>
<evidence type="ECO:0000256" key="2">
    <source>
        <dbReference type="ARBA" id="ARBA00022490"/>
    </source>
</evidence>
<dbReference type="EC" id="5.3.1.5" evidence="7"/>
<organism evidence="10 11">
    <name type="scientific">Candidatus Gottesmanbacteria bacterium RBG_13_45_10</name>
    <dbReference type="NCBI Taxonomy" id="1798370"/>
    <lineage>
        <taxon>Bacteria</taxon>
        <taxon>Candidatus Gottesmaniibacteriota</taxon>
    </lineage>
</organism>
<proteinExistence type="inferred from homology"/>
<evidence type="ECO:0000313" key="10">
    <source>
        <dbReference type="EMBL" id="OGG11630.1"/>
    </source>
</evidence>
<dbReference type="GO" id="GO:0005737">
    <property type="term" value="C:cytoplasm"/>
    <property type="evidence" value="ECO:0007669"/>
    <property type="project" value="UniProtKB-SubCell"/>
</dbReference>
<keyword evidence="5 7" id="KW-0413">Isomerase</keyword>
<evidence type="ECO:0000256" key="1">
    <source>
        <dbReference type="ARBA" id="ARBA00004496"/>
    </source>
</evidence>
<dbReference type="PANTHER" id="PTHR30268:SF0">
    <property type="entry name" value="L-RHAMNOSE ISOMERASE"/>
    <property type="match status" value="1"/>
</dbReference>
<dbReference type="EMBL" id="MFIZ01000022">
    <property type="protein sequence ID" value="OGG11630.1"/>
    <property type="molecule type" value="Genomic_DNA"/>
</dbReference>